<comment type="subcellular location">
    <subcellularLocation>
        <location evidence="1">Membrane</location>
        <topology evidence="1">Single-pass membrane protein</topology>
    </subcellularLocation>
</comment>
<evidence type="ECO:0000256" key="4">
    <source>
        <dbReference type="ARBA" id="ARBA00023136"/>
    </source>
</evidence>
<dbReference type="PANTHER" id="PTHR15296">
    <property type="entry name" value="MEMBRANE-ASSOCIATED PROTEIN MAP17"/>
    <property type="match status" value="1"/>
</dbReference>
<evidence type="ECO:0000313" key="10">
    <source>
        <dbReference type="Proteomes" id="UP000694724"/>
    </source>
</evidence>
<dbReference type="Proteomes" id="UP000694726">
    <property type="component" value="Unplaced"/>
</dbReference>
<name>A0A8D1R7G7_PIG</name>
<dbReference type="Proteomes" id="UP000694728">
    <property type="component" value="Unplaced"/>
</dbReference>
<dbReference type="Ensembl" id="ENSSSCT00040031198.1">
    <property type="protein sequence ID" value="ENSSSCP00040012980.1"/>
    <property type="gene ID" value="ENSSSCG00040023253.1"/>
</dbReference>
<dbReference type="AlphaFoldDB" id="A0A8D1R7G7"/>
<evidence type="ECO:0000313" key="9">
    <source>
        <dbReference type="Ensembl" id="ENSSSCP00055032151.1"/>
    </source>
</evidence>
<reference evidence="9" key="1">
    <citation type="submission" date="2025-05" db="UniProtKB">
        <authorList>
            <consortium name="Ensembl"/>
        </authorList>
    </citation>
    <scope>IDENTIFICATION</scope>
</reference>
<dbReference type="Proteomes" id="UP000694724">
    <property type="component" value="Unplaced"/>
</dbReference>
<keyword evidence="8" id="KW-0732">Signal</keyword>
<dbReference type="Proteomes" id="UP000694725">
    <property type="component" value="Unplaced"/>
</dbReference>
<dbReference type="Ensembl" id="ENSSSCT00035052035.1">
    <property type="protein sequence ID" value="ENSSSCP00035020909.1"/>
    <property type="gene ID" value="ENSSSCG00035039171.1"/>
</dbReference>
<evidence type="ECO:0000256" key="2">
    <source>
        <dbReference type="ARBA" id="ARBA00022692"/>
    </source>
</evidence>
<dbReference type="Ensembl" id="ENSSSCT00030022032.1">
    <property type="protein sequence ID" value="ENSSSCP00030009957.1"/>
    <property type="gene ID" value="ENSSSCG00030015888.1"/>
</dbReference>
<dbReference type="Pfam" id="PF15807">
    <property type="entry name" value="MAP17"/>
    <property type="match status" value="1"/>
</dbReference>
<evidence type="ECO:0000256" key="3">
    <source>
        <dbReference type="ARBA" id="ARBA00022989"/>
    </source>
</evidence>
<evidence type="ECO:0000256" key="1">
    <source>
        <dbReference type="ARBA" id="ARBA00004167"/>
    </source>
</evidence>
<evidence type="ECO:0000256" key="8">
    <source>
        <dbReference type="SAM" id="SignalP"/>
    </source>
</evidence>
<feature type="region of interest" description="Disordered" evidence="6">
    <location>
        <begin position="66"/>
        <end position="119"/>
    </location>
</feature>
<dbReference type="Ensembl" id="ENSSSCT00055040406.1">
    <property type="protein sequence ID" value="ENSSSCP00055032151.1"/>
    <property type="gene ID" value="ENSSSCG00055020527.1"/>
</dbReference>
<dbReference type="Ensembl" id="ENSSSCT00025047475.1">
    <property type="protein sequence ID" value="ENSSSCP00025020343.1"/>
    <property type="gene ID" value="ENSSSCG00025034799.1"/>
</dbReference>
<accession>A0A8D1R7G7</accession>
<feature type="compositionally biased region" description="Basic and acidic residues" evidence="6">
    <location>
        <begin position="83"/>
        <end position="95"/>
    </location>
</feature>
<dbReference type="Ensembl" id="ENSSSCT00045019076.1">
    <property type="protein sequence ID" value="ENSSSCP00045013092.1"/>
    <property type="gene ID" value="ENSSSCG00045011224.1"/>
</dbReference>
<feature type="chain" id="PRO_5044688047" evidence="8">
    <location>
        <begin position="21"/>
        <end position="119"/>
    </location>
</feature>
<feature type="compositionally biased region" description="Pro residues" evidence="6">
    <location>
        <begin position="68"/>
        <end position="78"/>
    </location>
</feature>
<feature type="transmembrane region" description="Helical" evidence="7">
    <location>
        <begin position="30"/>
        <end position="50"/>
    </location>
</feature>
<dbReference type="Proteomes" id="UP000694720">
    <property type="component" value="Unplaced"/>
</dbReference>
<comment type="similarity">
    <text evidence="5">Belongs to the PDZK1-interacting protein 1/SMIM24 family.</text>
</comment>
<dbReference type="Ensembl" id="ENSSSCT00060024622.1">
    <property type="protein sequence ID" value="ENSSSCP00060010355.1"/>
    <property type="gene ID" value="ENSSSCG00060018344.1"/>
</dbReference>
<proteinExistence type="inferred from homology"/>
<dbReference type="Ensembl" id="ENSSSCT00065086408.1">
    <property type="protein sequence ID" value="ENSSSCP00065037778.1"/>
    <property type="gene ID" value="ENSSSCG00065062984.1"/>
</dbReference>
<keyword evidence="3 7" id="KW-1133">Transmembrane helix</keyword>
<dbReference type="Proteomes" id="UP000694570">
    <property type="component" value="Unplaced"/>
</dbReference>
<dbReference type="GO" id="GO:0016020">
    <property type="term" value="C:membrane"/>
    <property type="evidence" value="ECO:0007669"/>
    <property type="project" value="UniProtKB-SubCell"/>
</dbReference>
<dbReference type="PANTHER" id="PTHR15296:SF2">
    <property type="entry name" value="SMALL INTEGRAL MEMBRANE PROTEIN 24"/>
    <property type="match status" value="1"/>
</dbReference>
<evidence type="ECO:0000256" key="6">
    <source>
        <dbReference type="SAM" id="MobiDB-lite"/>
    </source>
</evidence>
<dbReference type="OMA" id="NPYQDES"/>
<dbReference type="Proteomes" id="UP000694722">
    <property type="component" value="Unplaced"/>
</dbReference>
<protein>
    <submittedName>
        <fullName evidence="9">Small integral membrane protein 24</fullName>
    </submittedName>
</protein>
<organism evidence="9 10">
    <name type="scientific">Sus scrofa</name>
    <name type="common">Pig</name>
    <dbReference type="NCBI Taxonomy" id="9823"/>
    <lineage>
        <taxon>Eukaryota</taxon>
        <taxon>Metazoa</taxon>
        <taxon>Chordata</taxon>
        <taxon>Craniata</taxon>
        <taxon>Vertebrata</taxon>
        <taxon>Euteleostomi</taxon>
        <taxon>Mammalia</taxon>
        <taxon>Eutheria</taxon>
        <taxon>Laurasiatheria</taxon>
        <taxon>Artiodactyla</taxon>
        <taxon>Suina</taxon>
        <taxon>Suidae</taxon>
        <taxon>Sus</taxon>
    </lineage>
</organism>
<feature type="signal peptide" evidence="8">
    <location>
        <begin position="1"/>
        <end position="20"/>
    </location>
</feature>
<sequence length="119" mass="13288">MGTLETLLLLSALLLSPAEAQQASEYRLKPWLVGLAAVVGFLFIVFVLMLTNRLWCSKERWEPLSPASWPPIPGPPSPTNNNKKAEDKKSKKKGESNLGLELEEKEEPQDEEKVKNTAM</sequence>
<dbReference type="Proteomes" id="UP000694571">
    <property type="component" value="Unplaced"/>
</dbReference>
<dbReference type="InterPro" id="IPR031627">
    <property type="entry name" value="PDZK1IP1/SMIM24"/>
</dbReference>
<feature type="compositionally biased region" description="Acidic residues" evidence="6">
    <location>
        <begin position="101"/>
        <end position="110"/>
    </location>
</feature>
<dbReference type="Ensembl" id="ENSSSCT00050061245.1">
    <property type="protein sequence ID" value="ENSSSCP00050026329.1"/>
    <property type="gene ID" value="ENSSSCG00050044996.1"/>
</dbReference>
<dbReference type="Proteomes" id="UP000694727">
    <property type="component" value="Unplaced"/>
</dbReference>
<dbReference type="Ensembl" id="ENSSSCT00015028875.1">
    <property type="protein sequence ID" value="ENSSSCP00015011348.1"/>
    <property type="gene ID" value="ENSSSCG00015021785.1"/>
</dbReference>
<evidence type="ECO:0000256" key="5">
    <source>
        <dbReference type="ARBA" id="ARBA00049650"/>
    </source>
</evidence>
<evidence type="ECO:0000256" key="7">
    <source>
        <dbReference type="SAM" id="Phobius"/>
    </source>
</evidence>
<keyword evidence="4 7" id="KW-0472">Membrane</keyword>
<gene>
    <name evidence="9" type="primary">SMIM24</name>
</gene>
<dbReference type="Proteomes" id="UP000694723">
    <property type="component" value="Unplaced"/>
</dbReference>
<keyword evidence="2 7" id="KW-0812">Transmembrane</keyword>